<dbReference type="GO" id="GO:0008270">
    <property type="term" value="F:zinc ion binding"/>
    <property type="evidence" value="ECO:0007669"/>
    <property type="project" value="UniProtKB-UniRule"/>
</dbReference>
<comment type="cofactor">
    <cofactor evidence="5 6">
        <name>Zn(2+)</name>
        <dbReference type="ChEBI" id="CHEBI:29105"/>
    </cofactor>
    <text evidence="5 6">Binds 1 zinc ion per subunit.</text>
</comment>
<keyword evidence="3 5" id="KW-0378">Hydrolase</keyword>
<dbReference type="PROSITE" id="PS51670">
    <property type="entry name" value="SHKT"/>
    <property type="match status" value="7"/>
</dbReference>
<feature type="domain" description="Peptidase M12A" evidence="9">
    <location>
        <begin position="77"/>
        <end position="282"/>
    </location>
</feature>
<sequence length="689" mass="77432">MTVLVCLLAIGLLFVGGDAYTRDHRPTSVDEAIMLAAGKNAYMRRSGNMYRDGMDMVITREQRRALYGPRNSRQRNQGLPYAMTPWTNGIVPYTIMGPFDQQRLVKINEAMKAWEQVSCVKFRQATDNDKNRIHISNSVGCWAHLGMLQTYVQYMSLQANGCFWRGTVEHEFGHALGLVHEHQRPNRDNYVRVNEANIQHLFRDQLSKYVSTLGKMGLPYDYQSVMHYGQYAFSIQPEDQHPTVHAFGRSQEENERITGDLGRVLGPSFIDAKLVNLLYNCAKRCTRPPQCRSDCFVTHDCKCICKETMPPVLCYDSSHRCSRITDRDCVAYLDFQWEYEIYCRKRCKMCAVNGTLLPPDTPALACQDFADTCKMLRIDGRCSKDTEYMNKHCPKSCKLCTVEGEEEDDCEDLHASCRSWAIGGQCNDERIMNTCKKSCTGCDGENVNDVCENTNDEKCARWAKDGQCTKGTSAYMKTNCRKACKLCGGETGKEDENGGNGKDDNGGNGKDENGGNGKEDGACKDNDQRCNGWANRGECNGNSRNYMMKHCKKACNKCDGGGGKEEEACEDKHEDCADWAEGNQCTVNPEYMLTNCKKSCTKCGGGKEKEACEDKHEDCADWAEGNQCTVNPSYMLTNCKKSCTKCGGGKEKAKCQNLHDSCEGWAKNEQCTRNPSYMESECRKACNLC</sequence>
<keyword evidence="5 6" id="KW-0482">Metalloprotease</keyword>
<evidence type="ECO:0000256" key="4">
    <source>
        <dbReference type="PROSITE-ProRule" id="PRU01005"/>
    </source>
</evidence>
<dbReference type="InterPro" id="IPR006026">
    <property type="entry name" value="Peptidase_Metallo"/>
</dbReference>
<evidence type="ECO:0000256" key="6">
    <source>
        <dbReference type="RuleBase" id="RU361183"/>
    </source>
</evidence>
<dbReference type="EMBL" id="MK387133">
    <property type="protein sequence ID" value="QBH70099.1"/>
    <property type="molecule type" value="mRNA"/>
</dbReference>
<dbReference type="PROSITE" id="PS51864">
    <property type="entry name" value="ASTACIN"/>
    <property type="match status" value="1"/>
</dbReference>
<dbReference type="Pfam" id="PF01400">
    <property type="entry name" value="Astacin"/>
    <property type="match status" value="1"/>
</dbReference>
<accession>A0A481SNP7</accession>
<evidence type="ECO:0000256" key="1">
    <source>
        <dbReference type="ARBA" id="ARBA00002657"/>
    </source>
</evidence>
<feature type="domain" description="ShKT" evidence="8">
    <location>
        <begin position="655"/>
        <end position="689"/>
    </location>
</feature>
<feature type="domain" description="ShKT" evidence="8">
    <location>
        <begin position="410"/>
        <end position="442"/>
    </location>
</feature>
<feature type="region of interest" description="Disordered" evidence="7">
    <location>
        <begin position="491"/>
        <end position="520"/>
    </location>
</feature>
<dbReference type="Pfam" id="PF01549">
    <property type="entry name" value="ShK"/>
    <property type="match status" value="7"/>
</dbReference>
<keyword evidence="6" id="KW-0732">Signal</keyword>
<feature type="binding site" evidence="5">
    <location>
        <position position="180"/>
    </location>
    <ligand>
        <name>Zn(2+)</name>
        <dbReference type="ChEBI" id="CHEBI:29105"/>
        <note>catalytic</note>
    </ligand>
</feature>
<feature type="binding site" evidence="5">
    <location>
        <position position="174"/>
    </location>
    <ligand>
        <name>Zn(2+)</name>
        <dbReference type="ChEBI" id="CHEBI:29105"/>
        <note>catalytic</note>
    </ligand>
</feature>
<dbReference type="Gene3D" id="1.10.10.1940">
    <property type="match status" value="1"/>
</dbReference>
<feature type="chain" id="PRO_5019614871" description="Metalloendopeptidase" evidence="6">
    <location>
        <begin position="20"/>
        <end position="689"/>
    </location>
</feature>
<evidence type="ECO:0000256" key="5">
    <source>
        <dbReference type="PROSITE-ProRule" id="PRU01211"/>
    </source>
</evidence>
<keyword evidence="2 5" id="KW-0645">Protease</keyword>
<keyword evidence="5 6" id="KW-0479">Metal-binding</keyword>
<feature type="active site" evidence="5">
    <location>
        <position position="171"/>
    </location>
</feature>
<proteinExistence type="evidence at transcript level"/>
<feature type="disulfide bond" evidence="4">
    <location>
        <begin position="417"/>
        <end position="435"/>
    </location>
</feature>
<dbReference type="InterPro" id="IPR024079">
    <property type="entry name" value="MetalloPept_cat_dom_sf"/>
</dbReference>
<dbReference type="InterPro" id="IPR001506">
    <property type="entry name" value="Peptidase_M12A"/>
</dbReference>
<dbReference type="InterPro" id="IPR034035">
    <property type="entry name" value="Astacin-like_dom"/>
</dbReference>
<dbReference type="EC" id="3.4.24.-" evidence="6"/>
<dbReference type="InterPro" id="IPR003582">
    <property type="entry name" value="ShKT_dom"/>
</dbReference>
<comment type="function">
    <text evidence="1">Metalloprotease.</text>
</comment>
<dbReference type="PANTHER" id="PTHR10127:SF850">
    <property type="entry name" value="METALLOENDOPEPTIDASE"/>
    <property type="match status" value="1"/>
</dbReference>
<dbReference type="PRINTS" id="PR00480">
    <property type="entry name" value="ASTACIN"/>
</dbReference>
<dbReference type="SUPFAM" id="SSF55486">
    <property type="entry name" value="Metalloproteases ('zincins'), catalytic domain"/>
    <property type="match status" value="1"/>
</dbReference>
<feature type="disulfide bond" evidence="4">
    <location>
        <begin position="569"/>
        <end position="603"/>
    </location>
</feature>
<evidence type="ECO:0000259" key="9">
    <source>
        <dbReference type="PROSITE" id="PS51864"/>
    </source>
</evidence>
<dbReference type="SMART" id="SM00235">
    <property type="entry name" value="ZnMc"/>
    <property type="match status" value="1"/>
</dbReference>
<feature type="domain" description="ShKT" evidence="8">
    <location>
        <begin position="569"/>
        <end position="603"/>
    </location>
</feature>
<evidence type="ECO:0000313" key="10">
    <source>
        <dbReference type="EMBL" id="QBH70099.1"/>
    </source>
</evidence>
<keyword evidence="5 6" id="KW-0862">Zinc</keyword>
<protein>
    <recommendedName>
        <fullName evidence="6">Metalloendopeptidase</fullName>
        <ecNumber evidence="6">3.4.24.-</ecNumber>
    </recommendedName>
</protein>
<feature type="domain" description="ShKT" evidence="8">
    <location>
        <begin position="451"/>
        <end position="487"/>
    </location>
</feature>
<dbReference type="GO" id="GO:0006508">
    <property type="term" value="P:proteolysis"/>
    <property type="evidence" value="ECO:0007669"/>
    <property type="project" value="UniProtKB-KW"/>
</dbReference>
<dbReference type="Gene3D" id="3.40.390.10">
    <property type="entry name" value="Collagenase (Catalytic Domain)"/>
    <property type="match status" value="1"/>
</dbReference>
<dbReference type="PANTHER" id="PTHR10127">
    <property type="entry name" value="DISCOIDIN, CUB, EGF, LAMININ , AND ZINC METALLOPROTEASE DOMAIN CONTAINING"/>
    <property type="match status" value="1"/>
</dbReference>
<feature type="domain" description="ShKT" evidence="8">
    <location>
        <begin position="612"/>
        <end position="646"/>
    </location>
</feature>
<dbReference type="GO" id="GO:0004222">
    <property type="term" value="F:metalloendopeptidase activity"/>
    <property type="evidence" value="ECO:0007669"/>
    <property type="project" value="UniProtKB-UniRule"/>
</dbReference>
<evidence type="ECO:0000256" key="7">
    <source>
        <dbReference type="SAM" id="MobiDB-lite"/>
    </source>
</evidence>
<feature type="domain" description="ShKT" evidence="8">
    <location>
        <begin position="366"/>
        <end position="400"/>
    </location>
</feature>
<feature type="disulfide bond" evidence="4">
    <location>
        <begin position="426"/>
        <end position="439"/>
    </location>
</feature>
<feature type="signal peptide" evidence="6">
    <location>
        <begin position="1"/>
        <end position="19"/>
    </location>
</feature>
<evidence type="ECO:0000256" key="3">
    <source>
        <dbReference type="ARBA" id="ARBA00022801"/>
    </source>
</evidence>
<evidence type="ECO:0000259" key="8">
    <source>
        <dbReference type="PROSITE" id="PS51670"/>
    </source>
</evidence>
<feature type="binding site" evidence="5">
    <location>
        <position position="170"/>
    </location>
    <ligand>
        <name>Zn(2+)</name>
        <dbReference type="ChEBI" id="CHEBI:29105"/>
        <note>catalytic</note>
    </ligand>
</feature>
<feature type="domain" description="ShKT" evidence="8">
    <location>
        <begin position="523"/>
        <end position="558"/>
    </location>
</feature>
<reference evidence="10" key="1">
    <citation type="journal article" date="2019" name="Toxins">
        <title>A Recurrent Motif: Diversity and Evolution of ShKT Domain Containing Proteins in the Vampire Snail Cumia reticulata.</title>
        <authorList>
            <person name="Gerdol M."/>
            <person name="Cervelli M."/>
            <person name="Mariottini P."/>
            <person name="Oliverio M."/>
            <person name="Dutertre S."/>
            <person name="Modica M.V."/>
        </authorList>
    </citation>
    <scope>NUCLEOTIDE SEQUENCE</scope>
</reference>
<name>A0A481SNP7_9CAEN</name>
<feature type="disulfide bond" evidence="4">
    <location>
        <begin position="366"/>
        <end position="400"/>
    </location>
</feature>
<feature type="disulfide bond" evidence="4">
    <location>
        <begin position="655"/>
        <end position="689"/>
    </location>
</feature>
<dbReference type="SMART" id="SM00254">
    <property type="entry name" value="ShKT"/>
    <property type="match status" value="8"/>
</dbReference>
<organism evidence="10">
    <name type="scientific">Colubraria reticulata</name>
    <dbReference type="NCBI Taxonomy" id="604273"/>
    <lineage>
        <taxon>Eukaryota</taxon>
        <taxon>Metazoa</taxon>
        <taxon>Spiralia</taxon>
        <taxon>Lophotrochozoa</taxon>
        <taxon>Mollusca</taxon>
        <taxon>Gastropoda</taxon>
        <taxon>Caenogastropoda</taxon>
        <taxon>Neogastropoda</taxon>
        <taxon>Buccinoidea</taxon>
        <taxon>Buccinidae</taxon>
        <taxon>Colubraria</taxon>
    </lineage>
</organism>
<dbReference type="CDD" id="cd04280">
    <property type="entry name" value="ZnMc_astacin_like"/>
    <property type="match status" value="1"/>
</dbReference>
<keyword evidence="4" id="KW-1015">Disulfide bond</keyword>
<feature type="disulfide bond" evidence="4">
    <location>
        <begin position="612"/>
        <end position="646"/>
    </location>
</feature>
<comment type="caution">
    <text evidence="4">Lacks conserved residue(s) required for the propagation of feature annotation.</text>
</comment>
<dbReference type="AlphaFoldDB" id="A0A481SNP7"/>
<evidence type="ECO:0000256" key="2">
    <source>
        <dbReference type="ARBA" id="ARBA00022670"/>
    </source>
</evidence>